<keyword evidence="2" id="KW-1185">Reference proteome</keyword>
<evidence type="ECO:0000313" key="1">
    <source>
        <dbReference type="EMBL" id="MBJ2174655.1"/>
    </source>
</evidence>
<evidence type="ECO:0000313" key="2">
    <source>
        <dbReference type="Proteomes" id="UP000623301"/>
    </source>
</evidence>
<organism evidence="1 2">
    <name type="scientific">Aureibaculum flavum</name>
    <dbReference type="NCBI Taxonomy" id="2795986"/>
    <lineage>
        <taxon>Bacteria</taxon>
        <taxon>Pseudomonadati</taxon>
        <taxon>Bacteroidota</taxon>
        <taxon>Flavobacteriia</taxon>
        <taxon>Flavobacteriales</taxon>
        <taxon>Flavobacteriaceae</taxon>
        <taxon>Aureibaculum</taxon>
    </lineage>
</organism>
<comment type="caution">
    <text evidence="1">The sequence shown here is derived from an EMBL/GenBank/DDBJ whole genome shotgun (WGS) entry which is preliminary data.</text>
</comment>
<proteinExistence type="predicted"/>
<dbReference type="EMBL" id="JAEHFJ010000004">
    <property type="protein sequence ID" value="MBJ2174655.1"/>
    <property type="molecule type" value="Genomic_DNA"/>
</dbReference>
<dbReference type="RefSeq" id="WP_198841380.1">
    <property type="nucleotide sequence ID" value="NZ_JAEHFJ010000004.1"/>
</dbReference>
<sequence>MVFKLTGDLHSDALSLDASQLFDPSGKNRPMKEWIQVSYDYKDRWSLLAKSAAAHVGGL</sequence>
<accession>A0ABS0WRQ6</accession>
<dbReference type="Proteomes" id="UP000623301">
    <property type="component" value="Unassembled WGS sequence"/>
</dbReference>
<gene>
    <name evidence="1" type="ORF">JBL43_10440</name>
</gene>
<reference evidence="1 2" key="1">
    <citation type="submission" date="2020-12" db="EMBL/GenBank/DDBJ databases">
        <title>Aureibaculum luteum sp. nov. and Aureibaculum flavum sp. nov., novel members of the family Flavobacteriaceae isolated from Antarctic intertidal sediments.</title>
        <authorList>
            <person name="He X."/>
            <person name="Zhang X."/>
        </authorList>
    </citation>
    <scope>NUCLEOTIDE SEQUENCE [LARGE SCALE GENOMIC DNA]</scope>
    <source>
        <strain evidence="1 2">A20</strain>
    </source>
</reference>
<name>A0ABS0WRQ6_9FLAO</name>
<protein>
    <submittedName>
        <fullName evidence="1">Uncharacterized protein</fullName>
    </submittedName>
</protein>